<reference evidence="3 4" key="1">
    <citation type="submission" date="2014-09" db="EMBL/GenBank/DDBJ databases">
        <title>Genome sequencing of Methyloceanibacter caenitepidi Gela4.</title>
        <authorList>
            <person name="Takeuchi M."/>
            <person name="Susumu S."/>
            <person name="Kamagata Y."/>
            <person name="Oshima K."/>
            <person name="Hattori M."/>
            <person name="Iwasaki W."/>
        </authorList>
    </citation>
    <scope>NUCLEOTIDE SEQUENCE [LARGE SCALE GENOMIC DNA]</scope>
    <source>
        <strain evidence="3 4">Gela4</strain>
    </source>
</reference>
<dbReference type="OrthoDB" id="8449017at2"/>
<dbReference type="KEGG" id="mcg:GL4_1297"/>
<dbReference type="Proteomes" id="UP000031643">
    <property type="component" value="Chromosome"/>
</dbReference>
<evidence type="ECO:0000256" key="2">
    <source>
        <dbReference type="SAM" id="SignalP"/>
    </source>
</evidence>
<evidence type="ECO:0000313" key="3">
    <source>
        <dbReference type="EMBL" id="BAQ16755.1"/>
    </source>
</evidence>
<feature type="region of interest" description="Disordered" evidence="1">
    <location>
        <begin position="97"/>
        <end position="117"/>
    </location>
</feature>
<dbReference type="EMBL" id="AP014648">
    <property type="protein sequence ID" value="BAQ16755.1"/>
    <property type="molecule type" value="Genomic_DNA"/>
</dbReference>
<protein>
    <submittedName>
        <fullName evidence="3">Uncharacterized protein</fullName>
    </submittedName>
</protein>
<dbReference type="RefSeq" id="WP_045365740.1">
    <property type="nucleotide sequence ID" value="NZ_AP014648.1"/>
</dbReference>
<accession>A0A0A8K1F7</accession>
<feature type="signal peptide" evidence="2">
    <location>
        <begin position="1"/>
        <end position="26"/>
    </location>
</feature>
<dbReference type="STRING" id="1384459.GL4_1297"/>
<name>A0A0A8K1F7_9HYPH</name>
<evidence type="ECO:0000256" key="1">
    <source>
        <dbReference type="SAM" id="MobiDB-lite"/>
    </source>
</evidence>
<proteinExistence type="predicted"/>
<keyword evidence="4" id="KW-1185">Reference proteome</keyword>
<organism evidence="3 4">
    <name type="scientific">Methyloceanibacter caenitepidi</name>
    <dbReference type="NCBI Taxonomy" id="1384459"/>
    <lineage>
        <taxon>Bacteria</taxon>
        <taxon>Pseudomonadati</taxon>
        <taxon>Pseudomonadota</taxon>
        <taxon>Alphaproteobacteria</taxon>
        <taxon>Hyphomicrobiales</taxon>
        <taxon>Hyphomicrobiaceae</taxon>
        <taxon>Methyloceanibacter</taxon>
    </lineage>
</organism>
<keyword evidence="2" id="KW-0732">Signal</keyword>
<feature type="chain" id="PRO_5002038480" evidence="2">
    <location>
        <begin position="27"/>
        <end position="117"/>
    </location>
</feature>
<gene>
    <name evidence="3" type="ORF">GL4_1297</name>
</gene>
<dbReference type="HOGENOM" id="CLU_168221_0_0_5"/>
<evidence type="ECO:0000313" key="4">
    <source>
        <dbReference type="Proteomes" id="UP000031643"/>
    </source>
</evidence>
<dbReference type="AlphaFoldDB" id="A0A0A8K1F7"/>
<sequence length="117" mass="12404">MTKHERLLGIAAALLLTLLSVSAVVAGDWAGKYVTEDTKGNTFTITLAADSKAHGEKQGHVLEGEWSVDGASAVIKWTTGWTTKLTQDGDGYTKTAYRPGAQVTDEGAKATPVKRVD</sequence>